<organism evidence="3 4">
    <name type="scientific">Nocardioides cavernae</name>
    <dbReference type="NCBI Taxonomy" id="1921566"/>
    <lineage>
        <taxon>Bacteria</taxon>
        <taxon>Bacillati</taxon>
        <taxon>Actinomycetota</taxon>
        <taxon>Actinomycetes</taxon>
        <taxon>Propionibacteriales</taxon>
        <taxon>Nocardioidaceae</taxon>
        <taxon>Nocardioides</taxon>
    </lineage>
</organism>
<comment type="caution">
    <text evidence="3">The sequence shown here is derived from an EMBL/GenBank/DDBJ whole genome shotgun (WGS) entry which is preliminary data.</text>
</comment>
<feature type="domain" description="Glyoxalase/fosfomycin resistance/dioxygenase" evidence="2">
    <location>
        <begin position="27"/>
        <end position="122"/>
    </location>
</feature>
<protein>
    <submittedName>
        <fullName evidence="3">Glyoxalase</fullName>
    </submittedName>
</protein>
<dbReference type="Gene3D" id="3.30.720.120">
    <property type="match status" value="1"/>
</dbReference>
<gene>
    <name evidence="3" type="ORF">IEZ26_21295</name>
</gene>
<dbReference type="Proteomes" id="UP000618818">
    <property type="component" value="Unassembled WGS sequence"/>
</dbReference>
<dbReference type="RefSeq" id="WP_191197003.1">
    <property type="nucleotide sequence ID" value="NZ_JACXYZ010000004.1"/>
</dbReference>
<dbReference type="EMBL" id="JACXYZ010000004">
    <property type="protein sequence ID" value="MBD3927171.1"/>
    <property type="molecule type" value="Genomic_DNA"/>
</dbReference>
<evidence type="ECO:0000259" key="2">
    <source>
        <dbReference type="Pfam" id="PF00903"/>
    </source>
</evidence>
<name>A0ABR8NIQ0_9ACTN</name>
<feature type="region of interest" description="Disordered" evidence="1">
    <location>
        <begin position="113"/>
        <end position="132"/>
    </location>
</feature>
<dbReference type="InterPro" id="IPR029068">
    <property type="entry name" value="Glyas_Bleomycin-R_OHBP_Dase"/>
</dbReference>
<dbReference type="Pfam" id="PF00903">
    <property type="entry name" value="Glyoxalase"/>
    <property type="match status" value="1"/>
</dbReference>
<evidence type="ECO:0000313" key="4">
    <source>
        <dbReference type="Proteomes" id="UP000618818"/>
    </source>
</evidence>
<dbReference type="SUPFAM" id="SSF54593">
    <property type="entry name" value="Glyoxalase/Bleomycin resistance protein/Dihydroxybiphenyl dioxygenase"/>
    <property type="match status" value="1"/>
</dbReference>
<dbReference type="InterPro" id="IPR004360">
    <property type="entry name" value="Glyas_Fos-R_dOase_dom"/>
</dbReference>
<dbReference type="Gene3D" id="3.30.720.110">
    <property type="match status" value="1"/>
</dbReference>
<evidence type="ECO:0000256" key="1">
    <source>
        <dbReference type="SAM" id="MobiDB-lite"/>
    </source>
</evidence>
<accession>A0ABR8NIQ0</accession>
<sequence length="132" mass="14295">MSDPHRTTVWPALQAHDPDLVIRTLVALGFEETAAYRDEAGVVQHAQLDWPEGGGVMLGCHKPDGPFTQQPGTTAAYVVASDVDAVHRRAVDAGLDPSPVVEQDYGSRELRVTDPEGNQWSFGTYAGEPRRG</sequence>
<evidence type="ECO:0000313" key="3">
    <source>
        <dbReference type="EMBL" id="MBD3927171.1"/>
    </source>
</evidence>
<reference evidence="3 4" key="1">
    <citation type="submission" date="2020-09" db="EMBL/GenBank/DDBJ databases">
        <title>novel species in genus Nocardioides.</title>
        <authorList>
            <person name="Zhang G."/>
        </authorList>
    </citation>
    <scope>NUCLEOTIDE SEQUENCE [LARGE SCALE GENOMIC DNA]</scope>
    <source>
        <strain evidence="3 4">KCTC 39551</strain>
    </source>
</reference>
<keyword evidence="4" id="KW-1185">Reference proteome</keyword>
<proteinExistence type="predicted"/>